<sequence>MADNNPVVYQPPPPYSATAPGSQSQQAISGAVHGIQSQYQQQQQGLVQHPPISHGSQLAYAAIPVNAQSLPSPHISDIKHSALLSQQPVQQRAGQVYVAQAIQAQGQAVQLNQPVQFQQQTGPSPAAAPMPPNSTVIYTPSGHQQYQPLHTQVSAATVVPVRPVQTPIMVSAQTPMLASPPTSPPSQYPNSPMQFTTRPAPIIQHQNPVNSAVGTAYTTTTAGPTMIQVINPPPKTTKTTTTHVVSIPATPATFQQQQQQQYVQVQNQPLQQYVVQQQLVPTQHPSQLQLGQPQLVQPHIQFVQPQLAQPQVLQPQRIITSTQQQVLLVNPMPQLVNSNSNANSNHGTDGVYYQAAYQLHGPLLSKPAGGRQNKYNQTTTHTTTVHYVHSANQAPPPTSTPVVFTTHQGGQFVSPVTNSQTFIHHTPHVHQNVQQRPQIIQHHYHHIPSNNGNGANSSQQITIEPNVTFEVQAGGQVDQSTWADPGLSGTDTAGLDLSGLSGVDLSGLVAASGGIDFSGLGGDFGC</sequence>
<reference evidence="2 3" key="1">
    <citation type="submission" date="2016-07" db="EMBL/GenBank/DDBJ databases">
        <title>Pervasive Adenine N6-methylation of Active Genes in Fungi.</title>
        <authorList>
            <consortium name="DOE Joint Genome Institute"/>
            <person name="Mondo S.J."/>
            <person name="Dannebaum R.O."/>
            <person name="Kuo R.C."/>
            <person name="Labutti K."/>
            <person name="Haridas S."/>
            <person name="Kuo A."/>
            <person name="Salamov A."/>
            <person name="Ahrendt S.R."/>
            <person name="Lipzen A."/>
            <person name="Sullivan W."/>
            <person name="Andreopoulos W.B."/>
            <person name="Clum A."/>
            <person name="Lindquist E."/>
            <person name="Daum C."/>
            <person name="Ramamoorthy G.K."/>
            <person name="Gryganskyi A."/>
            <person name="Culley D."/>
            <person name="Magnuson J.K."/>
            <person name="James T.Y."/>
            <person name="O'Malley M.A."/>
            <person name="Stajich J.E."/>
            <person name="Spatafora J.W."/>
            <person name="Visel A."/>
            <person name="Grigoriev I.V."/>
        </authorList>
    </citation>
    <scope>NUCLEOTIDE SEQUENCE [LARGE SCALE GENOMIC DNA]</scope>
    <source>
        <strain evidence="2 3">NRRL 3116</strain>
    </source>
</reference>
<dbReference type="RefSeq" id="XP_021877018.1">
    <property type="nucleotide sequence ID" value="XM_022025630.1"/>
</dbReference>
<feature type="region of interest" description="Disordered" evidence="1">
    <location>
        <begin position="1"/>
        <end position="28"/>
    </location>
</feature>
<dbReference type="InParanoid" id="A0A1Y2GA65"/>
<comment type="caution">
    <text evidence="2">The sequence shown here is derived from an EMBL/GenBank/DDBJ whole genome shotgun (WGS) entry which is preliminary data.</text>
</comment>
<evidence type="ECO:0000313" key="3">
    <source>
        <dbReference type="Proteomes" id="UP000193648"/>
    </source>
</evidence>
<organism evidence="2 3">
    <name type="scientific">Lobosporangium transversale</name>
    <dbReference type="NCBI Taxonomy" id="64571"/>
    <lineage>
        <taxon>Eukaryota</taxon>
        <taxon>Fungi</taxon>
        <taxon>Fungi incertae sedis</taxon>
        <taxon>Mucoromycota</taxon>
        <taxon>Mortierellomycotina</taxon>
        <taxon>Mortierellomycetes</taxon>
        <taxon>Mortierellales</taxon>
        <taxon>Mortierellaceae</taxon>
        <taxon>Lobosporangium</taxon>
    </lineage>
</organism>
<proteinExistence type="predicted"/>
<feature type="compositionally biased region" description="Polar residues" evidence="1">
    <location>
        <begin position="19"/>
        <end position="28"/>
    </location>
</feature>
<evidence type="ECO:0000256" key="1">
    <source>
        <dbReference type="SAM" id="MobiDB-lite"/>
    </source>
</evidence>
<keyword evidence="3" id="KW-1185">Reference proteome</keyword>
<accession>A0A1Y2GA65</accession>
<name>A0A1Y2GA65_9FUNG</name>
<dbReference type="AlphaFoldDB" id="A0A1Y2GA65"/>
<dbReference type="EMBL" id="MCFF01000051">
    <property type="protein sequence ID" value="ORZ05326.1"/>
    <property type="molecule type" value="Genomic_DNA"/>
</dbReference>
<gene>
    <name evidence="2" type="ORF">BCR41DRAFT_361896</name>
</gene>
<protein>
    <submittedName>
        <fullName evidence="2">Uncharacterized protein</fullName>
    </submittedName>
</protein>
<dbReference type="Proteomes" id="UP000193648">
    <property type="component" value="Unassembled WGS sequence"/>
</dbReference>
<dbReference type="STRING" id="64571.A0A1Y2GA65"/>
<evidence type="ECO:0000313" key="2">
    <source>
        <dbReference type="EMBL" id="ORZ05326.1"/>
    </source>
</evidence>
<dbReference type="GeneID" id="33567473"/>